<dbReference type="SUPFAM" id="SSF50475">
    <property type="entry name" value="FMN-binding split barrel"/>
    <property type="match status" value="1"/>
</dbReference>
<protein>
    <submittedName>
        <fullName evidence="1">Uncharacterized protein</fullName>
    </submittedName>
</protein>
<comment type="caution">
    <text evidence="1">The sequence shown here is derived from an EMBL/GenBank/DDBJ whole genome shotgun (WGS) entry which is preliminary data.</text>
</comment>
<organism evidence="1 2">
    <name type="scientific">Candidatus Roizmanbacteria bacterium CG11_big_fil_rev_8_21_14_0_20_37_16</name>
    <dbReference type="NCBI Taxonomy" id="1974857"/>
    <lineage>
        <taxon>Bacteria</taxon>
        <taxon>Candidatus Roizmaniibacteriota</taxon>
    </lineage>
</organism>
<evidence type="ECO:0000313" key="2">
    <source>
        <dbReference type="Proteomes" id="UP000229497"/>
    </source>
</evidence>
<dbReference type="InterPro" id="IPR012349">
    <property type="entry name" value="Split_barrel_FMN-bd"/>
</dbReference>
<evidence type="ECO:0000313" key="1">
    <source>
        <dbReference type="EMBL" id="PIQ71462.1"/>
    </source>
</evidence>
<dbReference type="Gene3D" id="2.30.110.10">
    <property type="entry name" value="Electron Transport, Fmn-binding Protein, Chain A"/>
    <property type="match status" value="1"/>
</dbReference>
<sequence>MKNTKQRLLEYLKGLKFMSVATHDKHLWTAWVYYVIDDNFNLYFISQPDTEHCQSILKNGEIACAIADSHQNVTDKKVGIQLYGTACQLTNSRKLPFILNLWNKANPGMEGVINLKNMQEGTIKSRVFTVIPKKIKWYNEELYSGKECEVFNF</sequence>
<dbReference type="EMBL" id="PCVK01000094">
    <property type="protein sequence ID" value="PIQ71462.1"/>
    <property type="molecule type" value="Genomic_DNA"/>
</dbReference>
<reference evidence="1 2" key="1">
    <citation type="submission" date="2017-09" db="EMBL/GenBank/DDBJ databases">
        <title>Depth-based differentiation of microbial function through sediment-hosted aquifers and enrichment of novel symbionts in the deep terrestrial subsurface.</title>
        <authorList>
            <person name="Probst A.J."/>
            <person name="Ladd B."/>
            <person name="Jarett J.K."/>
            <person name="Geller-Mcgrath D.E."/>
            <person name="Sieber C.M."/>
            <person name="Emerson J.B."/>
            <person name="Anantharaman K."/>
            <person name="Thomas B.C."/>
            <person name="Malmstrom R."/>
            <person name="Stieglmeier M."/>
            <person name="Klingl A."/>
            <person name="Woyke T."/>
            <person name="Ryan C.M."/>
            <person name="Banfield J.F."/>
        </authorList>
    </citation>
    <scope>NUCLEOTIDE SEQUENCE [LARGE SCALE GENOMIC DNA]</scope>
    <source>
        <strain evidence="1">CG11_big_fil_rev_8_21_14_0_20_37_16</strain>
    </source>
</reference>
<name>A0A2H0KJN2_9BACT</name>
<accession>A0A2H0KJN2</accession>
<gene>
    <name evidence="1" type="ORF">COV87_03355</name>
</gene>
<dbReference type="Proteomes" id="UP000229497">
    <property type="component" value="Unassembled WGS sequence"/>
</dbReference>
<proteinExistence type="predicted"/>
<dbReference type="AlphaFoldDB" id="A0A2H0KJN2"/>